<sequence>MTAAKDVFRAMCVARRAPRRRERERAEGESDAEAAAASAERANARDGKVRGPARATRAPRDAGGVTRFDFKREVVPVCEDGGELEMSTTNLGADARGRRGRADAPARAPRPLIVWAHGMRGDLSNDDQEGLWNFWSREDLGTCAVARYNARGYGRSSDVRRSREARWDARASDMLEVAQRIRNDDGGAVVFAGASLGGATAIWATVLAHESGRDAPKAVVVVTPPTFYDERESRKKKLRKRVATGDVTAPANSTTPRRVFQASKRPIDPPPPPLANPNDSCAVEVLIGSAQSNLPEPERVREALENVPVLVLAWDCGDTTHPVSSAMTLKDLAPHAEVVVASTRGEAGDEDYDIVHHVREHWSACIMEFIQRSLRRGGADDEALA</sequence>
<dbReference type="InterPro" id="IPR000073">
    <property type="entry name" value="AB_hydrolase_1"/>
</dbReference>
<reference evidence="3 4" key="1">
    <citation type="journal article" date="2007" name="Proc. Natl. Acad. Sci. U.S.A.">
        <title>The tiny eukaryote Ostreococcus provides genomic insights into the paradox of plankton speciation.</title>
        <authorList>
            <person name="Palenik B."/>
            <person name="Grimwood J."/>
            <person name="Aerts A."/>
            <person name="Rouze P."/>
            <person name="Salamov A."/>
            <person name="Putnam N."/>
            <person name="Dupont C."/>
            <person name="Jorgensen R."/>
            <person name="Derelle E."/>
            <person name="Rombauts S."/>
            <person name="Zhou K."/>
            <person name="Otillar R."/>
            <person name="Merchant S.S."/>
            <person name="Podell S."/>
            <person name="Gaasterland T."/>
            <person name="Napoli C."/>
            <person name="Gendler K."/>
            <person name="Manuell A."/>
            <person name="Tai V."/>
            <person name="Vallon O."/>
            <person name="Piganeau G."/>
            <person name="Jancek S."/>
            <person name="Heijde M."/>
            <person name="Jabbari K."/>
            <person name="Bowler C."/>
            <person name="Lohr M."/>
            <person name="Robbens S."/>
            <person name="Werner G."/>
            <person name="Dubchak I."/>
            <person name="Pazour G.J."/>
            <person name="Ren Q."/>
            <person name="Paulsen I."/>
            <person name="Delwiche C."/>
            <person name="Schmutz J."/>
            <person name="Rokhsar D."/>
            <person name="Van de Peer Y."/>
            <person name="Moreau H."/>
            <person name="Grigoriev I.V."/>
        </authorList>
    </citation>
    <scope>NUCLEOTIDE SEQUENCE [LARGE SCALE GENOMIC DNA]</scope>
    <source>
        <strain evidence="3 4">CCE9901</strain>
    </source>
</reference>
<evidence type="ECO:0000259" key="2">
    <source>
        <dbReference type="Pfam" id="PF12697"/>
    </source>
</evidence>
<feature type="region of interest" description="Disordered" evidence="1">
    <location>
        <begin position="241"/>
        <end position="273"/>
    </location>
</feature>
<dbReference type="KEGG" id="olu:OSTLU_26232"/>
<protein>
    <recommendedName>
        <fullName evidence="2">AB hydrolase-1 domain-containing protein</fullName>
    </recommendedName>
</protein>
<dbReference type="HOGENOM" id="CLU_718425_0_0_1"/>
<dbReference type="GeneID" id="5003967"/>
<name>A4S401_OSTLU</name>
<dbReference type="SUPFAM" id="SSF53474">
    <property type="entry name" value="alpha/beta-Hydrolases"/>
    <property type="match status" value="1"/>
</dbReference>
<dbReference type="AlphaFoldDB" id="A4S401"/>
<feature type="region of interest" description="Disordered" evidence="1">
    <location>
        <begin position="14"/>
        <end position="62"/>
    </location>
</feature>
<feature type="domain" description="AB hydrolase-1" evidence="2">
    <location>
        <begin position="113"/>
        <end position="339"/>
    </location>
</feature>
<accession>A4S401</accession>
<gene>
    <name evidence="3" type="ORF">OSTLU_26232</name>
</gene>
<dbReference type="OMA" id="NDSCAVE"/>
<dbReference type="Pfam" id="PF12697">
    <property type="entry name" value="Abhydrolase_6"/>
    <property type="match status" value="1"/>
</dbReference>
<organism evidence="3 4">
    <name type="scientific">Ostreococcus lucimarinus (strain CCE9901)</name>
    <dbReference type="NCBI Taxonomy" id="436017"/>
    <lineage>
        <taxon>Eukaryota</taxon>
        <taxon>Viridiplantae</taxon>
        <taxon>Chlorophyta</taxon>
        <taxon>Mamiellophyceae</taxon>
        <taxon>Mamiellales</taxon>
        <taxon>Bathycoccaceae</taxon>
        <taxon>Ostreococcus</taxon>
    </lineage>
</organism>
<evidence type="ECO:0000313" key="3">
    <source>
        <dbReference type="EMBL" id="ABO98475.1"/>
    </source>
</evidence>
<dbReference type="OrthoDB" id="408373at2759"/>
<keyword evidence="4" id="KW-1185">Reference proteome</keyword>
<evidence type="ECO:0000313" key="4">
    <source>
        <dbReference type="Proteomes" id="UP000001568"/>
    </source>
</evidence>
<dbReference type="Gene3D" id="3.40.50.1820">
    <property type="entry name" value="alpha/beta hydrolase"/>
    <property type="match status" value="1"/>
</dbReference>
<dbReference type="RefSeq" id="XP_001420182.1">
    <property type="nucleotide sequence ID" value="XM_001420145.1"/>
</dbReference>
<proteinExistence type="predicted"/>
<evidence type="ECO:0000256" key="1">
    <source>
        <dbReference type="SAM" id="MobiDB-lite"/>
    </source>
</evidence>
<dbReference type="eggNOG" id="ENOG502SUPM">
    <property type="taxonomic scope" value="Eukaryota"/>
</dbReference>
<dbReference type="InterPro" id="IPR029058">
    <property type="entry name" value="AB_hydrolase_fold"/>
</dbReference>
<dbReference type="EMBL" id="CP000590">
    <property type="protein sequence ID" value="ABO98475.1"/>
    <property type="molecule type" value="Genomic_DNA"/>
</dbReference>
<dbReference type="Proteomes" id="UP000001568">
    <property type="component" value="Chromosome 10"/>
</dbReference>
<dbReference type="Gramene" id="ABO98475">
    <property type="protein sequence ID" value="ABO98475"/>
    <property type="gene ID" value="OSTLU_26232"/>
</dbReference>